<protein>
    <recommendedName>
        <fullName evidence="2">Spore coat protein CotH</fullName>
    </recommendedName>
</protein>
<evidence type="ECO:0000313" key="1">
    <source>
        <dbReference type="EMBL" id="SVD57360.1"/>
    </source>
</evidence>
<gene>
    <name evidence="1" type="ORF">METZ01_LOCUS410214</name>
</gene>
<name>A0A382WFK4_9ZZZZ</name>
<dbReference type="PANTHER" id="PTHR40050">
    <property type="entry name" value="INNER SPORE COAT PROTEIN H"/>
    <property type="match status" value="1"/>
</dbReference>
<feature type="non-terminal residue" evidence="1">
    <location>
        <position position="278"/>
    </location>
</feature>
<accession>A0A382WFK4</accession>
<dbReference type="EMBL" id="UINC01159333">
    <property type="protein sequence ID" value="SVD57360.1"/>
    <property type="molecule type" value="Genomic_DNA"/>
</dbReference>
<sequence>GKATSLYLRFPFEIDDLEKIKSAASLLLRMKCDDGFVAYINGHEVARLNAPEVAEWDSVATGSGNDQASMQFSAYDISDHKDKLRKGENILAIHGMNNSERSSDLLFVAELQTNDYDLEKEIWKLIDEEAFYTFWTVEGLLSFWDGYSGNRNNFFVYLNPETDKFHFLPWGADSMFEKYSPLGVDRRSPRSVRTVGLVAHKLYQIPAVRKKYAANMKKLMATHWDEDKLLAETERVEAMVDPHLSREQRRKVDYEKIRRFIRNRRADVEREISGDDMP</sequence>
<dbReference type="PANTHER" id="PTHR40050:SF1">
    <property type="entry name" value="INNER SPORE COAT PROTEIN H"/>
    <property type="match status" value="1"/>
</dbReference>
<dbReference type="Gene3D" id="2.60.120.260">
    <property type="entry name" value="Galactose-binding domain-like"/>
    <property type="match status" value="1"/>
</dbReference>
<proteinExistence type="predicted"/>
<dbReference type="InterPro" id="IPR014867">
    <property type="entry name" value="Spore_coat_CotH_CotH2/3/7"/>
</dbReference>
<dbReference type="AlphaFoldDB" id="A0A382WFK4"/>
<evidence type="ECO:0008006" key="2">
    <source>
        <dbReference type="Google" id="ProtNLM"/>
    </source>
</evidence>
<organism evidence="1">
    <name type="scientific">marine metagenome</name>
    <dbReference type="NCBI Taxonomy" id="408172"/>
    <lineage>
        <taxon>unclassified sequences</taxon>
        <taxon>metagenomes</taxon>
        <taxon>ecological metagenomes</taxon>
    </lineage>
</organism>
<reference evidence="1" key="1">
    <citation type="submission" date="2018-05" db="EMBL/GenBank/DDBJ databases">
        <authorList>
            <person name="Lanie J.A."/>
            <person name="Ng W.-L."/>
            <person name="Kazmierczak K.M."/>
            <person name="Andrzejewski T.M."/>
            <person name="Davidsen T.M."/>
            <person name="Wayne K.J."/>
            <person name="Tettelin H."/>
            <person name="Glass J.I."/>
            <person name="Rusch D."/>
            <person name="Podicherti R."/>
            <person name="Tsui H.-C.T."/>
            <person name="Winkler M.E."/>
        </authorList>
    </citation>
    <scope>NUCLEOTIDE SEQUENCE</scope>
</reference>
<dbReference type="Pfam" id="PF08757">
    <property type="entry name" value="CotH"/>
    <property type="match status" value="1"/>
</dbReference>
<feature type="non-terminal residue" evidence="1">
    <location>
        <position position="1"/>
    </location>
</feature>